<evidence type="ECO:0000313" key="2">
    <source>
        <dbReference type="Proteomes" id="UP000293547"/>
    </source>
</evidence>
<evidence type="ECO:0000313" key="1">
    <source>
        <dbReference type="EMBL" id="KAB2100688.1"/>
    </source>
</evidence>
<proteinExistence type="predicted"/>
<name>A0ACB6F8Q3_9PLEO</name>
<dbReference type="Proteomes" id="UP000293547">
    <property type="component" value="Unassembled WGS sequence"/>
</dbReference>
<dbReference type="EMBL" id="PDWZ02000012">
    <property type="protein sequence ID" value="KAB2100688.1"/>
    <property type="molecule type" value="Genomic_DNA"/>
</dbReference>
<gene>
    <name evidence="1" type="ORF">AG0111_0g10924</name>
</gene>
<sequence>MLDSSSVTEDAILEPGVDEGITRTVNDVLLGVRTPTERDESSSIVNLEDSSSVFSDTQEHVVRNRLHSVRNNSTSPVCTFAALLSPYLDTATWSALRLTNRAWYLALSIAAPPTFPSSYHLPVEILHYVYDYLGPKDFNAVRHTCQHWMRASLDKKLLTTMLRRGGWLSGAEDTNCRARSVSSHPIADTVSQSKEWLLSRHLSRQCALSSGWTGNGLDTRVAITERSEVDFSELANGYAGGLVFATSLCSRFVCVARETLIYIYDLDNGVPVPITSVICPRRVLEVSMDVSSGRHAIAALLEGRMGLVCELHYGRTIRGNDPVEVHVDVDGQEKGTALASIQTSCVNDYETGMDLQGRSIARDHLYFLSPRPGFESAKKLRLISSAAHPEDRPAISRKFFGRPTMSAFWGSFGFESASNQPGSPNCDHYHAVPLSDGYHILFIDPANGLLTLGCDAPLGGPTKLLRKITFIPPEKYMVPRLYIAAADLSQGVRVVVTYGETLVLYSVPPDVIQLSQMERNVKSWDSYTASTNLTLRHQRDHWLNYWDEPLSCEPSTQHEVENNSSIWPLSISGTEIGRLRGVCELAIQTQPEILVWAFTQTSRCKTWSLQDYTRPVHVTQRYACQNGIIHNALSTDEAGDVNMTDVSHATSARKSVDVHPTGDETETSQAWRLFPVGFDGNNSGILKRIPKALAVENDEWVDYLDVRGCSEARYGANGDVKMWYGD</sequence>
<comment type="caution">
    <text evidence="1">The sequence shown here is derived from an EMBL/GenBank/DDBJ whole genome shotgun (WGS) entry which is preliminary data.</text>
</comment>
<organism evidence="1 2">
    <name type="scientific">Alternaria gaisen</name>
    <dbReference type="NCBI Taxonomy" id="167740"/>
    <lineage>
        <taxon>Eukaryota</taxon>
        <taxon>Fungi</taxon>
        <taxon>Dikarya</taxon>
        <taxon>Ascomycota</taxon>
        <taxon>Pezizomycotina</taxon>
        <taxon>Dothideomycetes</taxon>
        <taxon>Pleosporomycetidae</taxon>
        <taxon>Pleosporales</taxon>
        <taxon>Pleosporineae</taxon>
        <taxon>Pleosporaceae</taxon>
        <taxon>Alternaria</taxon>
        <taxon>Alternaria sect. Alternaria</taxon>
    </lineage>
</organism>
<reference evidence="1 2" key="1">
    <citation type="journal article" date="2019" name="bioRxiv">
        <title>Genomics, evolutionary history and diagnostics of the Alternaria alternata species group including apple and Asian pear pathotypes.</title>
        <authorList>
            <person name="Armitage A.D."/>
            <person name="Cockerton H.M."/>
            <person name="Sreenivasaprasad S."/>
            <person name="Woodhall J.W."/>
            <person name="Lane C.R."/>
            <person name="Harrison R.J."/>
            <person name="Clarkson J.P."/>
        </authorList>
    </citation>
    <scope>NUCLEOTIDE SEQUENCE [LARGE SCALE GENOMIC DNA]</scope>
    <source>
        <strain evidence="1 2">FERA 650</strain>
    </source>
</reference>
<protein>
    <submittedName>
        <fullName evidence="1">Uncharacterized protein</fullName>
    </submittedName>
</protein>
<accession>A0ACB6F8Q3</accession>
<keyword evidence="2" id="KW-1185">Reference proteome</keyword>